<dbReference type="HAMAP" id="MF_01416">
    <property type="entry name" value="ATP_synth_delta_bact"/>
    <property type="match status" value="1"/>
</dbReference>
<dbReference type="NCBIfam" id="NF004402">
    <property type="entry name" value="PRK05758.2-2"/>
    <property type="match status" value="1"/>
</dbReference>
<dbReference type="Pfam" id="PF00213">
    <property type="entry name" value="OSCP"/>
    <property type="match status" value="1"/>
</dbReference>
<keyword evidence="6 8" id="KW-0139">CF(1)</keyword>
<dbReference type="NCBIfam" id="NF004406">
    <property type="entry name" value="PRK05758.3-2"/>
    <property type="match status" value="1"/>
</dbReference>
<dbReference type="InterPro" id="IPR020781">
    <property type="entry name" value="ATPase_OSCP/d_CS"/>
</dbReference>
<dbReference type="NCBIfam" id="TIGR01145">
    <property type="entry name" value="ATP_synt_delta"/>
    <property type="match status" value="1"/>
</dbReference>
<keyword evidence="8" id="KW-1003">Cell membrane</keyword>
<evidence type="ECO:0000256" key="5">
    <source>
        <dbReference type="ARBA" id="ARBA00023136"/>
    </source>
</evidence>
<dbReference type="GO" id="GO:0005886">
    <property type="term" value="C:plasma membrane"/>
    <property type="evidence" value="ECO:0007669"/>
    <property type="project" value="UniProtKB-SubCell"/>
</dbReference>
<keyword evidence="2 8" id="KW-0813">Transport</keyword>
<evidence type="ECO:0000256" key="4">
    <source>
        <dbReference type="ARBA" id="ARBA00023065"/>
    </source>
</evidence>
<keyword evidence="5 8" id="KW-0472">Membrane</keyword>
<accession>A0A1C3UIW3</accession>
<sequence>MPVADTSQHISGVAERYASSLFELALEEGAVPTVTADLDRFQAMLDDSADLKRFVLSPVFSSEEQVGAIEALATKAGFGAFVTNFLKLVAKNRRLFALPGMIKAFRIIAAQHRGEISAEVTSAHALTQAQEDELKAALKGVTGKDVAIAVTVDPSILGGLIVKVGSRQIDTSLRTKLSTLKLALKEVG</sequence>
<dbReference type="InterPro" id="IPR026015">
    <property type="entry name" value="ATP_synth_OSCP/delta_N_sf"/>
</dbReference>
<dbReference type="PANTHER" id="PTHR11910">
    <property type="entry name" value="ATP SYNTHASE DELTA CHAIN"/>
    <property type="match status" value="1"/>
</dbReference>
<evidence type="ECO:0000256" key="1">
    <source>
        <dbReference type="ARBA" id="ARBA00004370"/>
    </source>
</evidence>
<organism evidence="9 10">
    <name type="scientific">Rhizobium lusitanum</name>
    <dbReference type="NCBI Taxonomy" id="293958"/>
    <lineage>
        <taxon>Bacteria</taxon>
        <taxon>Pseudomonadati</taxon>
        <taxon>Pseudomonadota</taxon>
        <taxon>Alphaproteobacteria</taxon>
        <taxon>Hyphomicrobiales</taxon>
        <taxon>Rhizobiaceae</taxon>
        <taxon>Rhizobium/Agrobacterium group</taxon>
        <taxon>Rhizobium</taxon>
    </lineage>
</organism>
<gene>
    <name evidence="8" type="primary">atpH</name>
    <name evidence="9" type="ORF">GA0061101_102473</name>
</gene>
<keyword evidence="3 8" id="KW-0375">Hydrogen ion transport</keyword>
<evidence type="ECO:0000256" key="8">
    <source>
        <dbReference type="HAMAP-Rule" id="MF_01416"/>
    </source>
</evidence>
<comment type="function">
    <text evidence="8">F(1)F(0) ATP synthase produces ATP from ADP in the presence of a proton or sodium gradient. F-type ATPases consist of two structural domains, F(1) containing the extramembraneous catalytic core and F(0) containing the membrane proton channel, linked together by a central stalk and a peripheral stalk. During catalysis, ATP synthesis in the catalytic domain of F(1) is coupled via a rotary mechanism of the central stalk subunits to proton translocation.</text>
</comment>
<dbReference type="Gene3D" id="1.10.520.20">
    <property type="entry name" value="N-terminal domain of the delta subunit of the F1F0-ATP synthase"/>
    <property type="match status" value="1"/>
</dbReference>
<dbReference type="RefSeq" id="WP_080760447.1">
    <property type="nucleotide sequence ID" value="NZ_FMAF01000002.1"/>
</dbReference>
<dbReference type="AlphaFoldDB" id="A0A1C3UIW3"/>
<evidence type="ECO:0000256" key="6">
    <source>
        <dbReference type="ARBA" id="ARBA00023196"/>
    </source>
</evidence>
<reference evidence="9 10" key="1">
    <citation type="submission" date="2016-08" db="EMBL/GenBank/DDBJ databases">
        <authorList>
            <person name="Seilhamer J.J."/>
        </authorList>
    </citation>
    <scope>NUCLEOTIDE SEQUENCE [LARGE SCALE GENOMIC DNA]</scope>
    <source>
        <strain evidence="9 10">P1-7</strain>
    </source>
</reference>
<evidence type="ECO:0000313" key="10">
    <source>
        <dbReference type="Proteomes" id="UP000199205"/>
    </source>
</evidence>
<comment type="subcellular location">
    <subcellularLocation>
        <location evidence="8">Cell membrane</location>
        <topology evidence="8">Peripheral membrane protein</topology>
    </subcellularLocation>
    <subcellularLocation>
        <location evidence="1">Membrane</location>
    </subcellularLocation>
</comment>
<evidence type="ECO:0000256" key="3">
    <source>
        <dbReference type="ARBA" id="ARBA00022781"/>
    </source>
</evidence>
<evidence type="ECO:0000313" key="9">
    <source>
        <dbReference type="EMBL" id="SCB15369.1"/>
    </source>
</evidence>
<comment type="similarity">
    <text evidence="8">Belongs to the ATPase delta chain family.</text>
</comment>
<dbReference type="GO" id="GO:0046933">
    <property type="term" value="F:proton-transporting ATP synthase activity, rotational mechanism"/>
    <property type="evidence" value="ECO:0007669"/>
    <property type="project" value="UniProtKB-UniRule"/>
</dbReference>
<evidence type="ECO:0000256" key="7">
    <source>
        <dbReference type="ARBA" id="ARBA00023310"/>
    </source>
</evidence>
<dbReference type="EMBL" id="FMAF01000002">
    <property type="protein sequence ID" value="SCB15369.1"/>
    <property type="molecule type" value="Genomic_DNA"/>
</dbReference>
<dbReference type="Proteomes" id="UP000199205">
    <property type="component" value="Unassembled WGS sequence"/>
</dbReference>
<keyword evidence="4 8" id="KW-0406">Ion transport</keyword>
<keyword evidence="7 8" id="KW-0066">ATP synthesis</keyword>
<evidence type="ECO:0000256" key="2">
    <source>
        <dbReference type="ARBA" id="ARBA00022448"/>
    </source>
</evidence>
<dbReference type="OrthoDB" id="9796185at2"/>
<dbReference type="GO" id="GO:0045259">
    <property type="term" value="C:proton-transporting ATP synthase complex"/>
    <property type="evidence" value="ECO:0007669"/>
    <property type="project" value="UniProtKB-KW"/>
</dbReference>
<dbReference type="SUPFAM" id="SSF47928">
    <property type="entry name" value="N-terminal domain of the delta subunit of the F1F0-ATP synthase"/>
    <property type="match status" value="1"/>
</dbReference>
<dbReference type="InterPro" id="IPR000711">
    <property type="entry name" value="ATPase_OSCP/dsu"/>
</dbReference>
<dbReference type="PROSITE" id="PS00389">
    <property type="entry name" value="ATPASE_DELTA"/>
    <property type="match status" value="1"/>
</dbReference>
<dbReference type="PRINTS" id="PR00125">
    <property type="entry name" value="ATPASEDELTA"/>
</dbReference>
<protein>
    <recommendedName>
        <fullName evidence="8">ATP synthase subunit delta</fullName>
    </recommendedName>
    <alternativeName>
        <fullName evidence="8">ATP synthase F(1) sector subunit delta</fullName>
    </alternativeName>
    <alternativeName>
        <fullName evidence="8">F-type ATPase subunit delta</fullName>
        <shortName evidence="8">F-ATPase subunit delta</shortName>
    </alternativeName>
</protein>
<comment type="function">
    <text evidence="8">This protein is part of the stalk that links CF(0) to CF(1). It either transmits conformational changes from CF(0) to CF(1) or is implicated in proton conduction.</text>
</comment>
<proteinExistence type="inferred from homology"/>
<name>A0A1C3UIW3_9HYPH</name>